<dbReference type="InterPro" id="IPR010300">
    <property type="entry name" value="CDO_1"/>
</dbReference>
<dbReference type="PANTHER" id="PTHR12918">
    <property type="entry name" value="CYSTEINE DIOXYGENASE"/>
    <property type="match status" value="1"/>
</dbReference>
<keyword evidence="2" id="KW-0479">Metal-binding</keyword>
<evidence type="ECO:0000313" key="7">
    <source>
        <dbReference type="Proteomes" id="UP001057702"/>
    </source>
</evidence>
<evidence type="ECO:0000256" key="2">
    <source>
        <dbReference type="ARBA" id="ARBA00022723"/>
    </source>
</evidence>
<reference evidence="6" key="1">
    <citation type="submission" date="2022-06" db="EMBL/GenBank/DDBJ databases">
        <title>Draft genome sequence of Streptomyces sp. RB6PN25 isolated from peat swamp forest in Thailand.</title>
        <authorList>
            <person name="Duangmal K."/>
            <person name="Klaysubun C."/>
        </authorList>
    </citation>
    <scope>NUCLEOTIDE SEQUENCE</scope>
    <source>
        <strain evidence="6">RB6PN25</strain>
    </source>
</reference>
<evidence type="ECO:0000256" key="5">
    <source>
        <dbReference type="ARBA" id="ARBA00023004"/>
    </source>
</evidence>
<evidence type="ECO:0000256" key="4">
    <source>
        <dbReference type="ARBA" id="ARBA00023002"/>
    </source>
</evidence>
<evidence type="ECO:0000256" key="3">
    <source>
        <dbReference type="ARBA" id="ARBA00022964"/>
    </source>
</evidence>
<dbReference type="Proteomes" id="UP001057702">
    <property type="component" value="Unassembled WGS sequence"/>
</dbReference>
<keyword evidence="5" id="KW-0408">Iron</keyword>
<keyword evidence="3 6" id="KW-0223">Dioxygenase</keyword>
<keyword evidence="7" id="KW-1185">Reference proteome</keyword>
<name>A0ABT1PT37_9ACTN</name>
<comment type="caution">
    <text evidence="6">The sequence shown here is derived from an EMBL/GenBank/DDBJ whole genome shotgun (WGS) entry which is preliminary data.</text>
</comment>
<dbReference type="PANTHER" id="PTHR12918:SF1">
    <property type="entry name" value="CYSTEINE DIOXYGENASE TYPE 1"/>
    <property type="match status" value="1"/>
</dbReference>
<protein>
    <submittedName>
        <fullName evidence="6">Cysteine dioxygenase family protein</fullName>
    </submittedName>
</protein>
<dbReference type="InterPro" id="IPR011051">
    <property type="entry name" value="RmlC_Cupin_sf"/>
</dbReference>
<evidence type="ECO:0000256" key="1">
    <source>
        <dbReference type="ARBA" id="ARBA00006622"/>
    </source>
</evidence>
<dbReference type="InterPro" id="IPR014710">
    <property type="entry name" value="RmlC-like_jellyroll"/>
</dbReference>
<evidence type="ECO:0000313" key="6">
    <source>
        <dbReference type="EMBL" id="MCQ4080837.1"/>
    </source>
</evidence>
<organism evidence="6 7">
    <name type="scientific">Streptomyces humicola</name>
    <dbReference type="NCBI Taxonomy" id="2953240"/>
    <lineage>
        <taxon>Bacteria</taxon>
        <taxon>Bacillati</taxon>
        <taxon>Actinomycetota</taxon>
        <taxon>Actinomycetes</taxon>
        <taxon>Kitasatosporales</taxon>
        <taxon>Streptomycetaceae</taxon>
        <taxon>Streptomyces</taxon>
    </lineage>
</organism>
<accession>A0ABT1PT37</accession>
<proteinExistence type="inferred from homology"/>
<comment type="similarity">
    <text evidence="1">Belongs to the cysteine dioxygenase family.</text>
</comment>
<dbReference type="EMBL" id="JANFNG010000005">
    <property type="protein sequence ID" value="MCQ4080837.1"/>
    <property type="molecule type" value="Genomic_DNA"/>
</dbReference>
<dbReference type="RefSeq" id="WP_255919747.1">
    <property type="nucleotide sequence ID" value="NZ_JANFNG010000005.1"/>
</dbReference>
<dbReference type="GO" id="GO:0051213">
    <property type="term" value="F:dioxygenase activity"/>
    <property type="evidence" value="ECO:0007669"/>
    <property type="project" value="UniProtKB-KW"/>
</dbReference>
<gene>
    <name evidence="6" type="ORF">NGB36_09535</name>
</gene>
<dbReference type="Pfam" id="PF05995">
    <property type="entry name" value="CDO_I"/>
    <property type="match status" value="1"/>
</dbReference>
<sequence length="168" mass="18684">MSIASPSIGASLPHAAALSPAQLADLADRFAERRGLWLPHVRYQSPDRYYTRLELSQTYEVWLLTWLPGQGTEIHGHGGSNGAFTVIRGELTERTFPPTSYPVHPTPRRLRADEVRAFGPRHVHQVTNEATAPAVSVHAYSPPLATMSYYRQLPDGRLMTERIDGVAE</sequence>
<dbReference type="CDD" id="cd10548">
    <property type="entry name" value="cupin_CDO"/>
    <property type="match status" value="1"/>
</dbReference>
<dbReference type="SUPFAM" id="SSF51182">
    <property type="entry name" value="RmlC-like cupins"/>
    <property type="match status" value="1"/>
</dbReference>
<dbReference type="Gene3D" id="2.60.120.10">
    <property type="entry name" value="Jelly Rolls"/>
    <property type="match status" value="1"/>
</dbReference>
<keyword evidence="4" id="KW-0560">Oxidoreductase</keyword>